<dbReference type="InterPro" id="IPR009785">
    <property type="entry name" value="Prophage_Lj928_Orf309"/>
</dbReference>
<evidence type="ECO:0008006" key="4">
    <source>
        <dbReference type="Google" id="ProtNLM"/>
    </source>
</evidence>
<organism evidence="2 3">
    <name type="scientific">Enterococcus innesii</name>
    <dbReference type="NCBI Taxonomy" id="2839759"/>
    <lineage>
        <taxon>Bacteria</taxon>
        <taxon>Bacillati</taxon>
        <taxon>Bacillota</taxon>
        <taxon>Bacilli</taxon>
        <taxon>Lactobacillales</taxon>
        <taxon>Enterococcaceae</taxon>
        <taxon>Enterococcus</taxon>
    </lineage>
</organism>
<dbReference type="EMBL" id="AP025635">
    <property type="protein sequence ID" value="BDG67903.1"/>
    <property type="molecule type" value="Genomic_DNA"/>
</dbReference>
<dbReference type="GeneID" id="83457449"/>
<accession>A0ABM7XS24</accession>
<evidence type="ECO:0000256" key="1">
    <source>
        <dbReference type="SAM" id="MobiDB-lite"/>
    </source>
</evidence>
<dbReference type="Pfam" id="PF07083">
    <property type="entry name" value="DUF1351"/>
    <property type="match status" value="1"/>
</dbReference>
<evidence type="ECO:0000313" key="2">
    <source>
        <dbReference type="EMBL" id="BDG67903.1"/>
    </source>
</evidence>
<name>A0ABM7XS24_9ENTE</name>
<reference evidence="2 3" key="1">
    <citation type="submission" date="2022-03" db="EMBL/GenBank/DDBJ databases">
        <title>Complete genome sequence of Enterococcus innesii DB-1.</title>
        <authorList>
            <person name="Fukuda D."/>
            <person name="Nolasco-Hipolito C."/>
        </authorList>
    </citation>
    <scope>NUCLEOTIDE SEQUENCE [LARGE SCALE GENOMIC DNA]</scope>
    <source>
        <strain evidence="2 3">DB-1</strain>
    </source>
</reference>
<dbReference type="RefSeq" id="WP_244353281.1">
    <property type="nucleotide sequence ID" value="NZ_AP025635.1"/>
</dbReference>
<sequence length="304" mass="34118">MNELIKTDTMIQIDYTPSTIEIKNEAELEALVENTVNHYNSLTFSEGDIQGAKDAQSSLNKIIKLLEVKRKEVKKGYSEPLTAFEAKIKTFVNQMETAKEGISRSLEKFETKERDSRSLKVKEKIEDLCNALGVDPNEIEIPDRWTNKGAFTAAKGELTKTTSKEITDTINDIVSKKQTLAANKQAVESYAQAVGLDPFSWVRWIDQGHELQEVFDQINQVVAEQKEKLAKAAAIIEKVEKKEPVPSVPIDPETGEIQEEPAQEKEVSANGKVVTLKLKGSDEQFKLLNKSIVQLRIEIVEVTE</sequence>
<protein>
    <recommendedName>
        <fullName evidence="4">DUF1351 domain-containing protein</fullName>
    </recommendedName>
</protein>
<evidence type="ECO:0000313" key="3">
    <source>
        <dbReference type="Proteomes" id="UP000831692"/>
    </source>
</evidence>
<gene>
    <name evidence="2" type="ORF">ENLAB_14670</name>
</gene>
<proteinExistence type="predicted"/>
<keyword evidence="3" id="KW-1185">Reference proteome</keyword>
<dbReference type="Proteomes" id="UP000831692">
    <property type="component" value="Chromosome"/>
</dbReference>
<feature type="region of interest" description="Disordered" evidence="1">
    <location>
        <begin position="245"/>
        <end position="264"/>
    </location>
</feature>